<sequence length="125" mass="13580">MWPAEEGNAWAGFRGFFDTALSAAIDGYSAIFVFVFLMQMIALADLMAKGIKDSFTCQFFTWLFGFVIFFDDYSNTQVVGACMLSEKLAFTVDCTASPIGTGIWGIKASVMSYGKKAPGTKTEAA</sequence>
<dbReference type="HOGENOM" id="CLU_1996905_0_0_1"/>
<dbReference type="AlphaFoldDB" id="A0A0D3K526"/>
<protein>
    <submittedName>
        <fullName evidence="2">Uncharacterized protein</fullName>
    </submittedName>
</protein>
<accession>A0A0D3K526</accession>
<keyword evidence="3" id="KW-1185">Reference proteome</keyword>
<dbReference type="KEGG" id="ehx:EMIHUDRAFT_232254"/>
<proteinExistence type="predicted"/>
<evidence type="ECO:0000313" key="2">
    <source>
        <dbReference type="EnsemblProtists" id="EOD30861"/>
    </source>
</evidence>
<evidence type="ECO:0000256" key="1">
    <source>
        <dbReference type="SAM" id="Phobius"/>
    </source>
</evidence>
<dbReference type="Proteomes" id="UP000013827">
    <property type="component" value="Unassembled WGS sequence"/>
</dbReference>
<name>A0A0D3K526_EMIH1</name>
<reference evidence="3" key="1">
    <citation type="journal article" date="2013" name="Nature">
        <title>Pan genome of the phytoplankton Emiliania underpins its global distribution.</title>
        <authorList>
            <person name="Read B.A."/>
            <person name="Kegel J."/>
            <person name="Klute M.J."/>
            <person name="Kuo A."/>
            <person name="Lefebvre S.C."/>
            <person name="Maumus F."/>
            <person name="Mayer C."/>
            <person name="Miller J."/>
            <person name="Monier A."/>
            <person name="Salamov A."/>
            <person name="Young J."/>
            <person name="Aguilar M."/>
            <person name="Claverie J.M."/>
            <person name="Frickenhaus S."/>
            <person name="Gonzalez K."/>
            <person name="Herman E.K."/>
            <person name="Lin Y.C."/>
            <person name="Napier J."/>
            <person name="Ogata H."/>
            <person name="Sarno A.F."/>
            <person name="Shmutz J."/>
            <person name="Schroeder D."/>
            <person name="de Vargas C."/>
            <person name="Verret F."/>
            <person name="von Dassow P."/>
            <person name="Valentin K."/>
            <person name="Van de Peer Y."/>
            <person name="Wheeler G."/>
            <person name="Dacks J.B."/>
            <person name="Delwiche C.F."/>
            <person name="Dyhrman S.T."/>
            <person name="Glockner G."/>
            <person name="John U."/>
            <person name="Richards T."/>
            <person name="Worden A.Z."/>
            <person name="Zhang X."/>
            <person name="Grigoriev I.V."/>
            <person name="Allen A.E."/>
            <person name="Bidle K."/>
            <person name="Borodovsky M."/>
            <person name="Bowler C."/>
            <person name="Brownlee C."/>
            <person name="Cock J.M."/>
            <person name="Elias M."/>
            <person name="Gladyshev V.N."/>
            <person name="Groth M."/>
            <person name="Guda C."/>
            <person name="Hadaegh A."/>
            <person name="Iglesias-Rodriguez M.D."/>
            <person name="Jenkins J."/>
            <person name="Jones B.M."/>
            <person name="Lawson T."/>
            <person name="Leese F."/>
            <person name="Lindquist E."/>
            <person name="Lobanov A."/>
            <person name="Lomsadze A."/>
            <person name="Malik S.B."/>
            <person name="Marsh M.E."/>
            <person name="Mackinder L."/>
            <person name="Mock T."/>
            <person name="Mueller-Roeber B."/>
            <person name="Pagarete A."/>
            <person name="Parker M."/>
            <person name="Probert I."/>
            <person name="Quesneville H."/>
            <person name="Raines C."/>
            <person name="Rensing S.A."/>
            <person name="Riano-Pachon D.M."/>
            <person name="Richier S."/>
            <person name="Rokitta S."/>
            <person name="Shiraiwa Y."/>
            <person name="Soanes D.M."/>
            <person name="van der Giezen M."/>
            <person name="Wahlund T.M."/>
            <person name="Williams B."/>
            <person name="Wilson W."/>
            <person name="Wolfe G."/>
            <person name="Wurch L.L."/>
        </authorList>
    </citation>
    <scope>NUCLEOTIDE SEQUENCE</scope>
</reference>
<dbReference type="EnsemblProtists" id="EOD30861">
    <property type="protein sequence ID" value="EOD30861"/>
    <property type="gene ID" value="EMIHUDRAFT_232254"/>
</dbReference>
<dbReference type="STRING" id="2903.R1F6C7"/>
<dbReference type="PaxDb" id="2903-EOD30861"/>
<feature type="transmembrane region" description="Helical" evidence="1">
    <location>
        <begin position="20"/>
        <end position="44"/>
    </location>
</feature>
<keyword evidence="1" id="KW-0812">Transmembrane</keyword>
<evidence type="ECO:0000313" key="3">
    <source>
        <dbReference type="Proteomes" id="UP000013827"/>
    </source>
</evidence>
<dbReference type="GeneID" id="17276134"/>
<dbReference type="RefSeq" id="XP_005783290.1">
    <property type="nucleotide sequence ID" value="XM_005783233.1"/>
</dbReference>
<keyword evidence="1" id="KW-0472">Membrane</keyword>
<reference evidence="2" key="2">
    <citation type="submission" date="2024-10" db="UniProtKB">
        <authorList>
            <consortium name="EnsemblProtists"/>
        </authorList>
    </citation>
    <scope>IDENTIFICATION</scope>
</reference>
<keyword evidence="1" id="KW-1133">Transmembrane helix</keyword>
<organism evidence="2 3">
    <name type="scientific">Emiliania huxleyi (strain CCMP1516)</name>
    <dbReference type="NCBI Taxonomy" id="280463"/>
    <lineage>
        <taxon>Eukaryota</taxon>
        <taxon>Haptista</taxon>
        <taxon>Haptophyta</taxon>
        <taxon>Prymnesiophyceae</taxon>
        <taxon>Isochrysidales</taxon>
        <taxon>Noelaerhabdaceae</taxon>
        <taxon>Emiliania</taxon>
    </lineage>
</organism>